<keyword evidence="5" id="KW-0378">Hydrolase</keyword>
<dbReference type="Proteomes" id="UP001221597">
    <property type="component" value="Chromosome"/>
</dbReference>
<dbReference type="InterPro" id="IPR007392">
    <property type="entry name" value="GD_AH_second"/>
</dbReference>
<dbReference type="InterPro" id="IPR048332">
    <property type="entry name" value="GD_AH_C"/>
</dbReference>
<dbReference type="Pfam" id="PF20629">
    <property type="entry name" value="GD_AH_C"/>
    <property type="match status" value="1"/>
</dbReference>
<evidence type="ECO:0000259" key="3">
    <source>
        <dbReference type="Pfam" id="PF04295"/>
    </source>
</evidence>
<keyword evidence="6" id="KW-1185">Reference proteome</keyword>
<comment type="similarity">
    <text evidence="1">Belongs to the UxaA family.</text>
</comment>
<reference evidence="5 6" key="1">
    <citation type="submission" date="2023-04" db="EMBL/GenBank/DDBJ databases">
        <title>Genome sequence of Halobacillus naozhouensis KACC 21980.</title>
        <authorList>
            <person name="Kim S."/>
            <person name="Heo J."/>
            <person name="Kwon S.-W."/>
        </authorList>
    </citation>
    <scope>NUCLEOTIDE SEQUENCE [LARGE SCALE GENOMIC DNA]</scope>
    <source>
        <strain evidence="5 6">KCTC 13234</strain>
    </source>
</reference>
<feature type="domain" description="D-galactarate/Altronate dehydratase C-terminal" evidence="4">
    <location>
        <begin position="163"/>
        <end position="369"/>
    </location>
</feature>
<gene>
    <name evidence="5" type="ORF">P9989_17295</name>
</gene>
<keyword evidence="2" id="KW-0456">Lyase</keyword>
<dbReference type="GO" id="GO:0016787">
    <property type="term" value="F:hydrolase activity"/>
    <property type="evidence" value="ECO:0007669"/>
    <property type="project" value="UniProtKB-KW"/>
</dbReference>
<evidence type="ECO:0000313" key="6">
    <source>
        <dbReference type="Proteomes" id="UP001221597"/>
    </source>
</evidence>
<protein>
    <submittedName>
        <fullName evidence="5">UxaA family hydrolase</fullName>
    </submittedName>
</protein>
<evidence type="ECO:0000313" key="5">
    <source>
        <dbReference type="EMBL" id="WFT74106.1"/>
    </source>
</evidence>
<organism evidence="5 6">
    <name type="scientific">Halobacillus naozhouensis</name>
    <dbReference type="NCBI Taxonomy" id="554880"/>
    <lineage>
        <taxon>Bacteria</taxon>
        <taxon>Bacillati</taxon>
        <taxon>Bacillota</taxon>
        <taxon>Bacilli</taxon>
        <taxon>Bacillales</taxon>
        <taxon>Bacillaceae</taxon>
        <taxon>Halobacillus</taxon>
    </lineage>
</organism>
<dbReference type="Pfam" id="PF04295">
    <property type="entry name" value="GD_AH_second"/>
    <property type="match status" value="1"/>
</dbReference>
<evidence type="ECO:0000256" key="2">
    <source>
        <dbReference type="ARBA" id="ARBA00023239"/>
    </source>
</evidence>
<dbReference type="EMBL" id="CP121671">
    <property type="protein sequence ID" value="WFT74106.1"/>
    <property type="molecule type" value="Genomic_DNA"/>
</dbReference>
<dbReference type="PANTHER" id="PTHR30536:SF5">
    <property type="entry name" value="ALTRONATE DEHYDRATASE"/>
    <property type="match status" value="1"/>
</dbReference>
<feature type="domain" description="D-galactarate/Altronate dehydratase second" evidence="3">
    <location>
        <begin position="7"/>
        <end position="133"/>
    </location>
</feature>
<sequence>MDNYFEGYVRNDGTAGTRNYIGVVCSVICSSVIAKEISDQLPEAIPLIHSNGCAQLGDDFHVTKNMLVGVASNPNLYSALLVGLGCETNQISGLLDSIPKTKPIEGIGIQQLAGGENTIRKGVHIAEKWSEAAERNRERLPLSYLTVGIVTVDIDEESLEQVYPVVSEVIDRLVKQDAKVVMALTDRLEPAGRSLADRAEKEEVKARLSDLGSGMQRKRWKDANQELISPRPFSDQEKALAALEEKMSGTSPIKSLLHYNERPEGSGFYMTKASSNLVETLSNMASCGCNIALVVSSRGTLTGSIALPCMTLTPQSASGTFDELVDYTVTGEDFSIQARKVIQELLDISSGKQTKLEEFELGEFSIPHVGTTF</sequence>
<dbReference type="RefSeq" id="WP_283076110.1">
    <property type="nucleotide sequence ID" value="NZ_CP121671.1"/>
</dbReference>
<name>A0ABY8IZQ6_9BACI</name>
<evidence type="ECO:0000259" key="4">
    <source>
        <dbReference type="Pfam" id="PF20629"/>
    </source>
</evidence>
<evidence type="ECO:0000256" key="1">
    <source>
        <dbReference type="ARBA" id="ARBA00010986"/>
    </source>
</evidence>
<proteinExistence type="inferred from homology"/>
<dbReference type="PANTHER" id="PTHR30536">
    <property type="entry name" value="ALTRONATE/GALACTARATE DEHYDRATASE"/>
    <property type="match status" value="1"/>
</dbReference>
<accession>A0ABY8IZQ6</accession>
<dbReference type="InterPro" id="IPR052172">
    <property type="entry name" value="UxaA_altronate/galactarate_dh"/>
</dbReference>